<reference evidence="11 12" key="1">
    <citation type="submission" date="2017-12" db="EMBL/GenBank/DDBJ databases">
        <title>Complete genome sequence of Herbivorax saccincola GGR1, a novel Cellulosome-producing hydrolytic bacterium in a thermophilic biogas plant, established by Illumina and Nanopore MinION sequencing.</title>
        <authorList>
            <person name="Pechtl A."/>
            <person name="Ruckert C."/>
            <person name="Koeck D.E."/>
            <person name="Maus I."/>
            <person name="Winkler A."/>
            <person name="Kalinowski J."/>
            <person name="Puhler A."/>
            <person name="Schwarz W.W."/>
            <person name="Zverlov V.V."/>
            <person name="Schluter A."/>
            <person name="Liebl W."/>
        </authorList>
    </citation>
    <scope>NUCLEOTIDE SEQUENCE [LARGE SCALE GENOMIC DNA]</scope>
    <source>
        <strain evidence="12">SR1</strain>
    </source>
</reference>
<dbReference type="InterPro" id="IPR003593">
    <property type="entry name" value="AAA+_ATPase"/>
</dbReference>
<evidence type="ECO:0000313" key="12">
    <source>
        <dbReference type="Proteomes" id="UP000233534"/>
    </source>
</evidence>
<dbReference type="GO" id="GO:0016887">
    <property type="term" value="F:ATP hydrolysis activity"/>
    <property type="evidence" value="ECO:0007669"/>
    <property type="project" value="InterPro"/>
</dbReference>
<feature type="transmembrane region" description="Helical" evidence="8">
    <location>
        <begin position="266"/>
        <end position="288"/>
    </location>
</feature>
<dbReference type="GO" id="GO:0005524">
    <property type="term" value="F:ATP binding"/>
    <property type="evidence" value="ECO:0007669"/>
    <property type="project" value="UniProtKB-KW"/>
</dbReference>
<evidence type="ECO:0000256" key="5">
    <source>
        <dbReference type="ARBA" id="ARBA00022840"/>
    </source>
</evidence>
<dbReference type="InterPro" id="IPR017871">
    <property type="entry name" value="ABC_transporter-like_CS"/>
</dbReference>
<feature type="domain" description="ABC transmembrane type-1" evidence="10">
    <location>
        <begin position="38"/>
        <end position="325"/>
    </location>
</feature>
<feature type="transmembrane region" description="Helical" evidence="8">
    <location>
        <begin position="76"/>
        <end position="97"/>
    </location>
</feature>
<feature type="transmembrane region" description="Helical" evidence="8">
    <location>
        <begin position="31"/>
        <end position="56"/>
    </location>
</feature>
<dbReference type="PROSITE" id="PS50929">
    <property type="entry name" value="ABC_TM1F"/>
    <property type="match status" value="1"/>
</dbReference>
<keyword evidence="6 8" id="KW-1133">Transmembrane helix</keyword>
<dbReference type="InterPro" id="IPR011527">
    <property type="entry name" value="ABC1_TM_dom"/>
</dbReference>
<evidence type="ECO:0000313" key="11">
    <source>
        <dbReference type="EMBL" id="AUG57052.1"/>
    </source>
</evidence>
<dbReference type="GO" id="GO:0015421">
    <property type="term" value="F:ABC-type oligopeptide transporter activity"/>
    <property type="evidence" value="ECO:0007669"/>
    <property type="project" value="TreeGrafter"/>
</dbReference>
<dbReference type="InterPro" id="IPR027417">
    <property type="entry name" value="P-loop_NTPase"/>
</dbReference>
<dbReference type="InterPro" id="IPR039421">
    <property type="entry name" value="Type_1_exporter"/>
</dbReference>
<evidence type="ECO:0000256" key="8">
    <source>
        <dbReference type="SAM" id="Phobius"/>
    </source>
</evidence>
<dbReference type="PANTHER" id="PTHR43394">
    <property type="entry name" value="ATP-DEPENDENT PERMEASE MDL1, MITOCHONDRIAL"/>
    <property type="match status" value="1"/>
</dbReference>
<gene>
    <name evidence="11" type="ORF">HVS_05610</name>
</gene>
<feature type="domain" description="ABC transporter" evidence="9">
    <location>
        <begin position="359"/>
        <end position="593"/>
    </location>
</feature>
<evidence type="ECO:0000259" key="9">
    <source>
        <dbReference type="PROSITE" id="PS50893"/>
    </source>
</evidence>
<dbReference type="FunFam" id="3.40.50.300:FF:000287">
    <property type="entry name" value="Multidrug ABC transporter ATP-binding protein"/>
    <property type="match status" value="1"/>
</dbReference>
<name>A0A2K9DZV8_9FIRM</name>
<dbReference type="SUPFAM" id="SSF90123">
    <property type="entry name" value="ABC transporter transmembrane region"/>
    <property type="match status" value="1"/>
</dbReference>
<dbReference type="Pfam" id="PF00664">
    <property type="entry name" value="ABC_membrane"/>
    <property type="match status" value="1"/>
</dbReference>
<proteinExistence type="predicted"/>
<keyword evidence="2" id="KW-0813">Transport</keyword>
<comment type="subcellular location">
    <subcellularLocation>
        <location evidence="1">Cell membrane</location>
        <topology evidence="1">Multi-pass membrane protein</topology>
    </subcellularLocation>
</comment>
<dbReference type="KEGG" id="hsc:HVS_05610"/>
<dbReference type="PROSITE" id="PS50893">
    <property type="entry name" value="ABC_TRANSPORTER_2"/>
    <property type="match status" value="1"/>
</dbReference>
<dbReference type="AlphaFoldDB" id="A0A2K9DZV8"/>
<keyword evidence="7 8" id="KW-0472">Membrane</keyword>
<evidence type="ECO:0000256" key="6">
    <source>
        <dbReference type="ARBA" id="ARBA00022989"/>
    </source>
</evidence>
<keyword evidence="3 8" id="KW-0812">Transmembrane</keyword>
<dbReference type="SUPFAM" id="SSF52540">
    <property type="entry name" value="P-loop containing nucleoside triphosphate hydrolases"/>
    <property type="match status" value="1"/>
</dbReference>
<dbReference type="GO" id="GO:0005886">
    <property type="term" value="C:plasma membrane"/>
    <property type="evidence" value="ECO:0007669"/>
    <property type="project" value="UniProtKB-SubCell"/>
</dbReference>
<dbReference type="Gene3D" id="3.40.50.300">
    <property type="entry name" value="P-loop containing nucleotide triphosphate hydrolases"/>
    <property type="match status" value="1"/>
</dbReference>
<dbReference type="Gene3D" id="1.20.1560.10">
    <property type="entry name" value="ABC transporter type 1, transmembrane domain"/>
    <property type="match status" value="1"/>
</dbReference>
<organism evidence="11 12">
    <name type="scientific">Acetivibrio saccincola</name>
    <dbReference type="NCBI Taxonomy" id="1677857"/>
    <lineage>
        <taxon>Bacteria</taxon>
        <taxon>Bacillati</taxon>
        <taxon>Bacillota</taxon>
        <taxon>Clostridia</taxon>
        <taxon>Eubacteriales</taxon>
        <taxon>Oscillospiraceae</taxon>
        <taxon>Acetivibrio</taxon>
    </lineage>
</organism>
<dbReference type="Proteomes" id="UP000233534">
    <property type="component" value="Chromosome"/>
</dbReference>
<dbReference type="PANTHER" id="PTHR43394:SF1">
    <property type="entry name" value="ATP-BINDING CASSETTE SUB-FAMILY B MEMBER 10, MITOCHONDRIAL"/>
    <property type="match status" value="1"/>
</dbReference>
<dbReference type="InterPro" id="IPR003439">
    <property type="entry name" value="ABC_transporter-like_ATP-bd"/>
</dbReference>
<sequence>MPFNNFRKDETLKETVNIKVVIRLFSYLRPYILRVLNVLFLIGMVILVELLNPYFIKVGIDKYIANSNVKIANSNVKGLLILGGIMAFANVVAMVCAKYRILIMAGVSNKILFSIRQELYNHIQNLSFDFFDNRSVGKILARIVGDVNSLYDLFTNSVTNLIPELIKMVVIATIMFSMNYKLALVSFSTLPVLCVLMFFIQIVSRRRWQIVRKKSSNLNAYSHEIFSGIRVVQGFNSEEKTKRVFWELLNEFKNSFIRAVRMNDMFWPLVELSWGGGTVLVFMYGLRLLNAGEITIGGLVAFTSYISMFWVPVMNISNFYNILITNLAGAERIFEIMDIKPGIKDSEDAVIMPEIKGKVEFKNVTFGYDKKQTVLENVSFTVKERETVALVGPTGAGKTTIINLISRFYETSKGKVLIDGMDVTKVTLESLRSQLGIMLQDTFLFSGTVKDNIRYGRLDASDEEIIEAAKAVCAHEFIMELPDGYDTDVNERGSRLSAGQRQLIAFARVLLANPRILILDEATASIDTYTEKLVQKGIQRLLEGRTSFVIAHRLSTIQNADRIMFIDDRGIKEEGTHDELIKKKGAYYELFMSQFKFLDGDDFTDFSAATV</sequence>
<keyword evidence="4" id="KW-0547">Nucleotide-binding</keyword>
<evidence type="ECO:0000256" key="4">
    <source>
        <dbReference type="ARBA" id="ARBA00022741"/>
    </source>
</evidence>
<evidence type="ECO:0000256" key="2">
    <source>
        <dbReference type="ARBA" id="ARBA00022448"/>
    </source>
</evidence>
<evidence type="ECO:0000256" key="3">
    <source>
        <dbReference type="ARBA" id="ARBA00022692"/>
    </source>
</evidence>
<evidence type="ECO:0000256" key="7">
    <source>
        <dbReference type="ARBA" id="ARBA00023136"/>
    </source>
</evidence>
<keyword evidence="5 11" id="KW-0067">ATP-binding</keyword>
<dbReference type="CDD" id="cd18545">
    <property type="entry name" value="ABC_6TM_YknV_like"/>
    <property type="match status" value="1"/>
</dbReference>
<dbReference type="SMART" id="SM00382">
    <property type="entry name" value="AAA"/>
    <property type="match status" value="1"/>
</dbReference>
<dbReference type="EMBL" id="CP025197">
    <property type="protein sequence ID" value="AUG57052.1"/>
    <property type="molecule type" value="Genomic_DNA"/>
</dbReference>
<dbReference type="RefSeq" id="WP_101300019.1">
    <property type="nucleotide sequence ID" value="NZ_CP025197.1"/>
</dbReference>
<dbReference type="InterPro" id="IPR036640">
    <property type="entry name" value="ABC1_TM_sf"/>
</dbReference>
<protein>
    <submittedName>
        <fullName evidence="11">Putative ABC transporter ATP-binding protein</fullName>
    </submittedName>
</protein>
<dbReference type="PROSITE" id="PS00211">
    <property type="entry name" value="ABC_TRANSPORTER_1"/>
    <property type="match status" value="1"/>
</dbReference>
<keyword evidence="12" id="KW-1185">Reference proteome</keyword>
<evidence type="ECO:0000256" key="1">
    <source>
        <dbReference type="ARBA" id="ARBA00004651"/>
    </source>
</evidence>
<feature type="transmembrane region" description="Helical" evidence="8">
    <location>
        <begin position="182"/>
        <end position="204"/>
    </location>
</feature>
<evidence type="ECO:0000259" key="10">
    <source>
        <dbReference type="PROSITE" id="PS50929"/>
    </source>
</evidence>
<dbReference type="Pfam" id="PF00005">
    <property type="entry name" value="ABC_tran"/>
    <property type="match status" value="1"/>
</dbReference>
<accession>A0A2K9DZV8</accession>